<keyword evidence="5" id="KW-1185">Reference proteome</keyword>
<dbReference type="InterPro" id="IPR012337">
    <property type="entry name" value="RNaseH-like_sf"/>
</dbReference>
<name>A0A431VQ82_9GAMM</name>
<dbReference type="EMBL" id="RXNV01000041">
    <property type="protein sequence ID" value="RTR25294.1"/>
    <property type="molecule type" value="Genomic_DNA"/>
</dbReference>
<evidence type="ECO:0000256" key="1">
    <source>
        <dbReference type="SAM" id="MobiDB-lite"/>
    </source>
</evidence>
<accession>A0A431VQ82</accession>
<reference evidence="4 5" key="1">
    <citation type="submission" date="2018-12" db="EMBL/GenBank/DDBJ databases">
        <authorList>
            <person name="Yu L."/>
        </authorList>
    </citation>
    <scope>NUCLEOTIDE SEQUENCE [LARGE SCALE GENOMIC DNA]</scope>
    <source>
        <strain evidence="4 5">HAW-EB5</strain>
    </source>
</reference>
<sequence>MNAKQVLSKCLSLVTPLMHKTRRQSLFSAIESSMSGGSLSITGLGRDIDSKAMEKHKIKRVDRLCSNTNLHRDIEFIYTRMTYLLVGTMKQPIIHIDWSDLDDRKQHFLIRASLAAQGRSLTLYEEIHSLNKKEKPKTHLLFMTKLKAMLPNDCKPIIVTDAGFRIPWFKQILALEWDYVGRFRNRTHCRKIAIHHWYPVKKLYAQASSRAKDLGEYFLGEQVSFNSRLVIFKRDPKGRKDRTATGDKARRSKRSRASAEREKEPWLLATSLCNSSATAKRVVKIYATRMQIEESFRDVKTGLKMNDSGTRIASRLCVLLLIACLAQFILFLLGLAVKAANKHRQYQANSIKHRNVLSNQFIGLRAYKDKKLRLVKAHWQAAIQSLLDLVRDPQACY</sequence>
<keyword evidence="2" id="KW-0472">Membrane</keyword>
<dbReference type="RefSeq" id="WP_126508323.1">
    <property type="nucleotide sequence ID" value="NZ_RXNV01000041.1"/>
</dbReference>
<evidence type="ECO:0000256" key="2">
    <source>
        <dbReference type="SAM" id="Phobius"/>
    </source>
</evidence>
<dbReference type="Pfam" id="PF01609">
    <property type="entry name" value="DDE_Tnp_1"/>
    <property type="match status" value="1"/>
</dbReference>
<evidence type="ECO:0000259" key="3">
    <source>
        <dbReference type="Pfam" id="PF01609"/>
    </source>
</evidence>
<evidence type="ECO:0000313" key="5">
    <source>
        <dbReference type="Proteomes" id="UP000282060"/>
    </source>
</evidence>
<dbReference type="PANTHER" id="PTHR35404">
    <property type="entry name" value="TRANSPOSASE OF TN10"/>
    <property type="match status" value="1"/>
</dbReference>
<feature type="region of interest" description="Disordered" evidence="1">
    <location>
        <begin position="237"/>
        <end position="262"/>
    </location>
</feature>
<dbReference type="GO" id="GO:0003677">
    <property type="term" value="F:DNA binding"/>
    <property type="evidence" value="ECO:0007669"/>
    <property type="project" value="InterPro"/>
</dbReference>
<dbReference type="GO" id="GO:0006313">
    <property type="term" value="P:DNA transposition"/>
    <property type="evidence" value="ECO:0007669"/>
    <property type="project" value="InterPro"/>
</dbReference>
<dbReference type="AlphaFoldDB" id="A0A431VQ82"/>
<dbReference type="SUPFAM" id="SSF53098">
    <property type="entry name" value="Ribonuclease H-like"/>
    <property type="match status" value="1"/>
</dbReference>
<dbReference type="GO" id="GO:0004803">
    <property type="term" value="F:transposase activity"/>
    <property type="evidence" value="ECO:0007669"/>
    <property type="project" value="InterPro"/>
</dbReference>
<dbReference type="PANTHER" id="PTHR35404:SF8">
    <property type="entry name" value="TRANSPOSASE OF TN10"/>
    <property type="match status" value="1"/>
</dbReference>
<feature type="domain" description="Transposase IS4-like" evidence="3">
    <location>
        <begin position="103"/>
        <end position="324"/>
    </location>
</feature>
<dbReference type="InterPro" id="IPR002559">
    <property type="entry name" value="Transposase_11"/>
</dbReference>
<proteinExistence type="predicted"/>
<dbReference type="OrthoDB" id="6140187at2"/>
<feature type="transmembrane region" description="Helical" evidence="2">
    <location>
        <begin position="312"/>
        <end position="337"/>
    </location>
</feature>
<dbReference type="Proteomes" id="UP000282060">
    <property type="component" value="Unassembled WGS sequence"/>
</dbReference>
<dbReference type="InterPro" id="IPR047658">
    <property type="entry name" value="IS4-like_transpos"/>
</dbReference>
<dbReference type="NCBIfam" id="NF033591">
    <property type="entry name" value="transpos_IS4_2"/>
    <property type="match status" value="1"/>
</dbReference>
<dbReference type="Gene3D" id="3.90.350.10">
    <property type="entry name" value="Transposase Inhibitor Protein From Tn5, Chain A, domain 1"/>
    <property type="match status" value="1"/>
</dbReference>
<comment type="caution">
    <text evidence="4">The sequence shown here is derived from an EMBL/GenBank/DDBJ whole genome shotgun (WGS) entry which is preliminary data.</text>
</comment>
<keyword evidence="2" id="KW-0812">Transmembrane</keyword>
<keyword evidence="2" id="KW-1133">Transmembrane helix</keyword>
<gene>
    <name evidence="4" type="ORF">EKG39_23205</name>
</gene>
<organism evidence="4 5">
    <name type="scientific">Shewanella atlantica</name>
    <dbReference type="NCBI Taxonomy" id="271099"/>
    <lineage>
        <taxon>Bacteria</taxon>
        <taxon>Pseudomonadati</taxon>
        <taxon>Pseudomonadota</taxon>
        <taxon>Gammaproteobacteria</taxon>
        <taxon>Alteromonadales</taxon>
        <taxon>Shewanellaceae</taxon>
        <taxon>Shewanella</taxon>
    </lineage>
</organism>
<protein>
    <submittedName>
        <fullName evidence="4">IS4 family transposase</fullName>
    </submittedName>
</protein>
<evidence type="ECO:0000313" key="4">
    <source>
        <dbReference type="EMBL" id="RTR25294.1"/>
    </source>
</evidence>